<dbReference type="InterPro" id="IPR023981">
    <property type="entry name" value="MftF"/>
</dbReference>
<dbReference type="InterPro" id="IPR029044">
    <property type="entry name" value="Nucleotide-diphossugar_trans"/>
</dbReference>
<protein>
    <submittedName>
        <fullName evidence="3">Mycofactocin biosynthesis glycosyltransferase MftF</fullName>
    </submittedName>
</protein>
<organism evidence="3 4">
    <name type="scientific">Williamsia herbipolensis</name>
    <dbReference type="NCBI Taxonomy" id="1603258"/>
    <lineage>
        <taxon>Bacteria</taxon>
        <taxon>Bacillati</taxon>
        <taxon>Actinomycetota</taxon>
        <taxon>Actinomycetes</taxon>
        <taxon>Mycobacteriales</taxon>
        <taxon>Nocardiaceae</taxon>
        <taxon>Williamsia</taxon>
    </lineage>
</organism>
<dbReference type="EMBL" id="CP108021">
    <property type="protein sequence ID" value="WUM21610.1"/>
    <property type="molecule type" value="Genomic_DNA"/>
</dbReference>
<dbReference type="RefSeq" id="WP_328858625.1">
    <property type="nucleotide sequence ID" value="NZ_CP108021.1"/>
</dbReference>
<dbReference type="GO" id="GO:0016740">
    <property type="term" value="F:transferase activity"/>
    <property type="evidence" value="ECO:0007669"/>
    <property type="project" value="InterPro"/>
</dbReference>
<evidence type="ECO:0000256" key="1">
    <source>
        <dbReference type="SAM" id="MobiDB-lite"/>
    </source>
</evidence>
<gene>
    <name evidence="3" type="primary">mftF</name>
    <name evidence="3" type="ORF">OG579_07485</name>
</gene>
<dbReference type="SUPFAM" id="SSF53448">
    <property type="entry name" value="Nucleotide-diphospho-sugar transferases"/>
    <property type="match status" value="1"/>
</dbReference>
<sequence length="543" mass="57834">MTRRTEGADTDATDPEATADGGSEEATENAPVRTPQELPDGFQVQLDLGTVVNPATRRHFLGGSPIRLLTLSPAAVDMIDTDGRLVVSGPSSATLGRRLLDAGVAHPRPMFGPDTGDVTVVIPVRDNQSGVDRLLAALVGVRVVVVDDGSATPVVVGDAGRGGDVELLRLDHSVGPAAARNHGARRVETDLIAFVDSDVVPESGWLFKLLAHFSDDRVAMVAPRIVAMTPDGGPMARYEALCSSLDMGRRESAVAPGTRVPYVPSAAIIVRRSVFREVSTGGFDESLHVAEDVDLCWRITSAGWVIRYDPIAVAAHDHRDRLGPALRRRRFYGTGAALLSDRHPTLAAPIVMTVPMAVAALGVLTRSRWGLGLLVAMIAIIGRRLHGRVSHVPDAFSVAAKLTAQSMGFGFLQFASALCRHYWPLSVVLAVFSARFRQVLLAVALADGLVEWVRSEMLNPDPVQRLGVARFVILKRLDDLAYGAGLWEGVLAARAAGALRPVIGSVHAAERHATSGRIAERHATSGRIAERRAVVEGAAPSHS</sequence>
<dbReference type="Gene3D" id="3.90.550.10">
    <property type="entry name" value="Spore Coat Polysaccharide Biosynthesis Protein SpsA, Chain A"/>
    <property type="match status" value="1"/>
</dbReference>
<evidence type="ECO:0000313" key="3">
    <source>
        <dbReference type="EMBL" id="WUM21610.1"/>
    </source>
</evidence>
<dbReference type="Proteomes" id="UP001432128">
    <property type="component" value="Chromosome"/>
</dbReference>
<feature type="domain" description="Glycosyltransferase 2-like" evidence="2">
    <location>
        <begin position="119"/>
        <end position="278"/>
    </location>
</feature>
<proteinExistence type="predicted"/>
<dbReference type="AlphaFoldDB" id="A0AAU4K6C1"/>
<evidence type="ECO:0000313" key="4">
    <source>
        <dbReference type="Proteomes" id="UP001432128"/>
    </source>
</evidence>
<dbReference type="InterPro" id="IPR001173">
    <property type="entry name" value="Glyco_trans_2-like"/>
</dbReference>
<name>A0AAU4K6C1_9NOCA</name>
<dbReference type="PANTHER" id="PTHR43646">
    <property type="entry name" value="GLYCOSYLTRANSFERASE"/>
    <property type="match status" value="1"/>
</dbReference>
<evidence type="ECO:0000259" key="2">
    <source>
        <dbReference type="Pfam" id="PF00535"/>
    </source>
</evidence>
<keyword evidence="4" id="KW-1185">Reference proteome</keyword>
<dbReference type="Pfam" id="PF00535">
    <property type="entry name" value="Glycos_transf_2"/>
    <property type="match status" value="1"/>
</dbReference>
<dbReference type="PANTHER" id="PTHR43646:SF6">
    <property type="entry name" value="PRE-MYCOFACTOCIN GLYCOSYLTRANSFERASE"/>
    <property type="match status" value="1"/>
</dbReference>
<accession>A0AAU4K6C1</accession>
<reference evidence="3 4" key="1">
    <citation type="submission" date="2022-10" db="EMBL/GenBank/DDBJ databases">
        <title>The complete genomes of actinobacterial strains from the NBC collection.</title>
        <authorList>
            <person name="Joergensen T.S."/>
            <person name="Alvarez Arevalo M."/>
            <person name="Sterndorff E.B."/>
            <person name="Faurdal D."/>
            <person name="Vuksanovic O."/>
            <person name="Mourched A.-S."/>
            <person name="Charusanti P."/>
            <person name="Shaw S."/>
            <person name="Blin K."/>
            <person name="Weber T."/>
        </authorList>
    </citation>
    <scope>NUCLEOTIDE SEQUENCE [LARGE SCALE GENOMIC DNA]</scope>
    <source>
        <strain evidence="3 4">NBC_00319</strain>
    </source>
</reference>
<dbReference type="NCBIfam" id="TIGR03965">
    <property type="entry name" value="mycofact_glyco"/>
    <property type="match status" value="1"/>
</dbReference>
<feature type="region of interest" description="Disordered" evidence="1">
    <location>
        <begin position="1"/>
        <end position="38"/>
    </location>
</feature>
<dbReference type="KEGG" id="whr:OG579_07485"/>